<dbReference type="InterPro" id="IPR040397">
    <property type="entry name" value="SWAP"/>
</dbReference>
<comment type="caution">
    <text evidence="9">The sequence shown here is derived from an EMBL/GenBank/DDBJ whole genome shotgun (WGS) entry which is preliminary data.</text>
</comment>
<dbReference type="AlphaFoldDB" id="A0A8H7V0C0"/>
<evidence type="ECO:0000313" key="10">
    <source>
        <dbReference type="Proteomes" id="UP000603453"/>
    </source>
</evidence>
<dbReference type="PANTHER" id="PTHR13161:SF15">
    <property type="entry name" value="SPLICING FACTOR, SUPPRESSOR OF WHITE-APRICOT HOMOLOG"/>
    <property type="match status" value="1"/>
</dbReference>
<dbReference type="GO" id="GO:0003723">
    <property type="term" value="F:RNA binding"/>
    <property type="evidence" value="ECO:0007669"/>
    <property type="project" value="UniProtKB-KW"/>
</dbReference>
<dbReference type="Gene3D" id="1.10.10.790">
    <property type="entry name" value="Surp module"/>
    <property type="match status" value="2"/>
</dbReference>
<dbReference type="SUPFAM" id="SSF109905">
    <property type="entry name" value="Surp module (SWAP domain)"/>
    <property type="match status" value="2"/>
</dbReference>
<reference evidence="9" key="1">
    <citation type="submission" date="2020-12" db="EMBL/GenBank/DDBJ databases">
        <title>Metabolic potential, ecology and presence of endohyphal bacteria is reflected in genomic diversity of Mucoromycotina.</title>
        <authorList>
            <person name="Muszewska A."/>
            <person name="Okrasinska A."/>
            <person name="Steczkiewicz K."/>
            <person name="Drgas O."/>
            <person name="Orlowska M."/>
            <person name="Perlinska-Lenart U."/>
            <person name="Aleksandrzak-Piekarczyk T."/>
            <person name="Szatraj K."/>
            <person name="Zielenkiewicz U."/>
            <person name="Pilsyk S."/>
            <person name="Malc E."/>
            <person name="Mieczkowski P."/>
            <person name="Kruszewska J.S."/>
            <person name="Biernat P."/>
            <person name="Pawlowska J."/>
        </authorList>
    </citation>
    <scope>NUCLEOTIDE SEQUENCE</scope>
    <source>
        <strain evidence="9">WA0000017839</strain>
    </source>
</reference>
<dbReference type="InterPro" id="IPR000061">
    <property type="entry name" value="Surp"/>
</dbReference>
<gene>
    <name evidence="9" type="ORF">INT47_002811</name>
</gene>
<dbReference type="PANTHER" id="PTHR13161">
    <property type="entry name" value="SPLICING FACTOR SUPPRESSOR OF WHITE APRICOT"/>
    <property type="match status" value="1"/>
</dbReference>
<dbReference type="SMART" id="SM01141">
    <property type="entry name" value="DRY_EERY"/>
    <property type="match status" value="1"/>
</dbReference>
<evidence type="ECO:0000256" key="5">
    <source>
        <dbReference type="ARBA" id="ARBA00023163"/>
    </source>
</evidence>
<evidence type="ECO:0000256" key="4">
    <source>
        <dbReference type="ARBA" id="ARBA00023015"/>
    </source>
</evidence>
<keyword evidence="3" id="KW-0694">RNA-binding</keyword>
<evidence type="ECO:0000313" key="9">
    <source>
        <dbReference type="EMBL" id="KAG2200767.1"/>
    </source>
</evidence>
<evidence type="ECO:0000256" key="3">
    <source>
        <dbReference type="ARBA" id="ARBA00022884"/>
    </source>
</evidence>
<accession>A0A8H7V0C0</accession>
<keyword evidence="2" id="KW-0677">Repeat</keyword>
<sequence length="278" mass="32746">MNKFSNANLLPMGKRKRPEEEKEEITAFGYESKIYNDEATAVAMDSEKYLIPWKTSHLLMDRYDVRHLLDELVEVKEKAKLEEEYDIERYMIEEKYESKNNVGGTTIAYDYNCEYKKHKRVVTEIENEIMKKYNTPEEMIVPDSYAQLSIMETISKEICHATNGNLLEIRIQVKNASNACYSFLNKQDILYPFYKHIGSNRFSANLVDYSDSEDEEEEEDEIKARIDQTALMIMKSPNSVALEEYLLKKNGHQDKFLFLNQGNAYYDYFQKAKEKQNK</sequence>
<feature type="region of interest" description="Disordered" evidence="7">
    <location>
        <begin position="1"/>
        <end position="21"/>
    </location>
</feature>
<evidence type="ECO:0000256" key="7">
    <source>
        <dbReference type="SAM" id="MobiDB-lite"/>
    </source>
</evidence>
<dbReference type="Pfam" id="PF01805">
    <property type="entry name" value="Surp"/>
    <property type="match status" value="1"/>
</dbReference>
<keyword evidence="4" id="KW-0805">Transcription regulation</keyword>
<dbReference type="PROSITE" id="PS50128">
    <property type="entry name" value="SURP"/>
    <property type="match status" value="2"/>
</dbReference>
<organism evidence="9 10">
    <name type="scientific">Mucor saturninus</name>
    <dbReference type="NCBI Taxonomy" id="64648"/>
    <lineage>
        <taxon>Eukaryota</taxon>
        <taxon>Fungi</taxon>
        <taxon>Fungi incertae sedis</taxon>
        <taxon>Mucoromycota</taxon>
        <taxon>Mucoromycotina</taxon>
        <taxon>Mucoromycetes</taxon>
        <taxon>Mucorales</taxon>
        <taxon>Mucorineae</taxon>
        <taxon>Mucoraceae</taxon>
        <taxon>Mucor</taxon>
    </lineage>
</organism>
<name>A0A8H7V0C0_9FUNG</name>
<feature type="domain" description="SURP motif" evidence="8">
    <location>
        <begin position="150"/>
        <end position="194"/>
    </location>
</feature>
<dbReference type="OrthoDB" id="447637at2759"/>
<protein>
    <recommendedName>
        <fullName evidence="8">SURP motif domain-containing protein</fullName>
    </recommendedName>
</protein>
<keyword evidence="10" id="KW-1185">Reference proteome</keyword>
<keyword evidence="5" id="KW-0804">Transcription</keyword>
<evidence type="ECO:0000259" key="8">
    <source>
        <dbReference type="PROSITE" id="PS50128"/>
    </source>
</evidence>
<dbReference type="GO" id="GO:0000395">
    <property type="term" value="P:mRNA 5'-splice site recognition"/>
    <property type="evidence" value="ECO:0007669"/>
    <property type="project" value="TreeGrafter"/>
</dbReference>
<keyword evidence="1" id="KW-0507">mRNA processing</keyword>
<dbReference type="InterPro" id="IPR019147">
    <property type="entry name" value="SWAP_N_domain"/>
</dbReference>
<feature type="domain" description="SURP motif" evidence="8">
    <location>
        <begin position="225"/>
        <end position="269"/>
    </location>
</feature>
<keyword evidence="6" id="KW-0508">mRNA splicing</keyword>
<evidence type="ECO:0000256" key="6">
    <source>
        <dbReference type="ARBA" id="ARBA00023187"/>
    </source>
</evidence>
<dbReference type="InterPro" id="IPR035967">
    <property type="entry name" value="SWAP/Surp_sf"/>
</dbReference>
<evidence type="ECO:0000256" key="2">
    <source>
        <dbReference type="ARBA" id="ARBA00022737"/>
    </source>
</evidence>
<dbReference type="Proteomes" id="UP000603453">
    <property type="component" value="Unassembled WGS sequence"/>
</dbReference>
<dbReference type="Pfam" id="PF09750">
    <property type="entry name" value="DRY_EERY"/>
    <property type="match status" value="1"/>
</dbReference>
<dbReference type="EMBL" id="JAEPRD010000079">
    <property type="protein sequence ID" value="KAG2200767.1"/>
    <property type="molecule type" value="Genomic_DNA"/>
</dbReference>
<proteinExistence type="predicted"/>
<evidence type="ECO:0000256" key="1">
    <source>
        <dbReference type="ARBA" id="ARBA00022664"/>
    </source>
</evidence>